<dbReference type="OrthoDB" id="9793552at2"/>
<organism evidence="1 2">
    <name type="scientific">Salipaludibacillus aurantiacus</name>
    <dbReference type="NCBI Taxonomy" id="1601833"/>
    <lineage>
        <taxon>Bacteria</taxon>
        <taxon>Bacillati</taxon>
        <taxon>Bacillota</taxon>
        <taxon>Bacilli</taxon>
        <taxon>Bacillales</taxon>
        <taxon>Bacillaceae</taxon>
    </lineage>
</organism>
<dbReference type="SUPFAM" id="SSF55961">
    <property type="entry name" value="Bet v1-like"/>
    <property type="match status" value="1"/>
</dbReference>
<proteinExistence type="predicted"/>
<dbReference type="STRING" id="1601833.SAMN05518684_101324"/>
<dbReference type="RefSeq" id="WP_093047249.1">
    <property type="nucleotide sequence ID" value="NZ_FOGT01000001.1"/>
</dbReference>
<evidence type="ECO:0000313" key="2">
    <source>
        <dbReference type="Proteomes" id="UP000198571"/>
    </source>
</evidence>
<dbReference type="Gene3D" id="3.30.530.20">
    <property type="match status" value="1"/>
</dbReference>
<accession>A0A1H9PHT8</accession>
<dbReference type="AlphaFoldDB" id="A0A1H9PHT8"/>
<protein>
    <recommendedName>
        <fullName evidence="3">Ligand-binding SRPBCC domain-containing protein</fullName>
    </recommendedName>
</protein>
<dbReference type="InterPro" id="IPR023393">
    <property type="entry name" value="START-like_dom_sf"/>
</dbReference>
<sequence>MFKHTFYYKTDILQPLETIWPFFQTNENLAAITGFPKIKVLGDKEVFKGSAVHLQLNFFIVKLNWKGEITETADRKYFIDEGLKIPFPFKSWRHVHAFKRLEGNGTRMIDRVEYTSFLPPFIVNLMLKGMFADRKRQLKKMFGSF</sequence>
<dbReference type="Proteomes" id="UP000198571">
    <property type="component" value="Unassembled WGS sequence"/>
</dbReference>
<evidence type="ECO:0008006" key="3">
    <source>
        <dbReference type="Google" id="ProtNLM"/>
    </source>
</evidence>
<gene>
    <name evidence="1" type="ORF">SAMN05518684_101324</name>
</gene>
<keyword evidence="2" id="KW-1185">Reference proteome</keyword>
<name>A0A1H9PHT8_9BACI</name>
<dbReference type="EMBL" id="FOGT01000001">
    <property type="protein sequence ID" value="SER47781.1"/>
    <property type="molecule type" value="Genomic_DNA"/>
</dbReference>
<reference evidence="2" key="1">
    <citation type="submission" date="2016-10" db="EMBL/GenBank/DDBJ databases">
        <authorList>
            <person name="Varghese N."/>
            <person name="Submissions S."/>
        </authorList>
    </citation>
    <scope>NUCLEOTIDE SEQUENCE [LARGE SCALE GENOMIC DNA]</scope>
    <source>
        <strain evidence="2">S9</strain>
    </source>
</reference>
<evidence type="ECO:0000313" key="1">
    <source>
        <dbReference type="EMBL" id="SER47781.1"/>
    </source>
</evidence>